<sequence>MQNFINISLEIFYALMGFLMIVIAYKSFTTINNNKKYGTSLFWILISLPFIFGRLIPANIIGIILILSSLLTLSKQVVFAKYEEPDENFGKEQADKLKNKIFIPSLILAFAAVVVAMSLSNFDNSSQFAIGVGSIIALISALIITKAKPATSVQDGSRLLQQMGPASMLPQLLVALGALFTQAGVGEVISTMISGVVPADSRLFGVIAYVLGMVIFTMIMGNAFAAFSVITAGIGIPFVLSQGGNPAIIGALALTAGYCGTLLTPMAANFNIVPAALLECKNDYIVIKYQAPVALVLIIAHILVMYFLGF</sequence>
<reference evidence="5" key="4">
    <citation type="submission" date="2021-06" db="EMBL/GenBank/DDBJ databases">
        <authorList>
            <consortium name="NCBI Pathogen Detection Project"/>
        </authorList>
    </citation>
    <scope>NUCLEOTIDE SEQUENCE</scope>
    <source>
        <strain evidence="6">Clostridioides</strain>
        <strain evidence="5">HN1000</strain>
    </source>
</reference>
<name>A0A031WIG9_CLODI</name>
<dbReference type="RefSeq" id="WP_003433654.1">
    <property type="nucleotide sequence ID" value="NZ_AP025558.1"/>
</dbReference>
<feature type="transmembrane region" description="Helical" evidence="1">
    <location>
        <begin position="128"/>
        <end position="145"/>
    </location>
</feature>
<organism evidence="2">
    <name type="scientific">Clostridioides difficile</name>
    <name type="common">Peptoclostridium difficile</name>
    <dbReference type="NCBI Taxonomy" id="1496"/>
    <lineage>
        <taxon>Bacteria</taxon>
        <taxon>Bacillati</taxon>
        <taxon>Bacillota</taxon>
        <taxon>Clostridia</taxon>
        <taxon>Peptostreptococcales</taxon>
        <taxon>Peptostreptococcaceae</taxon>
        <taxon>Clostridioides</taxon>
    </lineage>
</organism>
<dbReference type="EMBL" id="LK932516">
    <property type="protein sequence ID" value="CDS87393.1"/>
    <property type="molecule type" value="Genomic_DNA"/>
</dbReference>
<keyword evidence="1" id="KW-0812">Transmembrane</keyword>
<evidence type="ECO:0000313" key="9">
    <source>
        <dbReference type="Proteomes" id="UP000189137"/>
    </source>
</evidence>
<accession>A0A031WIG9</accession>
<evidence type="ECO:0000256" key="1">
    <source>
        <dbReference type="SAM" id="Phobius"/>
    </source>
</evidence>
<evidence type="ECO:0000313" key="8">
    <source>
        <dbReference type="EMBL" id="VHX92426.1"/>
    </source>
</evidence>
<evidence type="ECO:0000313" key="5">
    <source>
        <dbReference type="EMBL" id="HBH1542973.1"/>
    </source>
</evidence>
<dbReference type="EMBL" id="FUPS01000004">
    <property type="protein sequence ID" value="SJS15677.1"/>
    <property type="molecule type" value="Genomic_DNA"/>
</dbReference>
<feature type="transmembrane region" description="Helical" evidence="1">
    <location>
        <begin position="289"/>
        <end position="308"/>
    </location>
</feature>
<evidence type="ECO:0000313" key="4">
    <source>
        <dbReference type="EMBL" id="CDS92809.1"/>
    </source>
</evidence>
<evidence type="ECO:0000313" key="6">
    <source>
        <dbReference type="EMBL" id="HBH2619430.1"/>
    </source>
</evidence>
<evidence type="ECO:0000313" key="10">
    <source>
        <dbReference type="Proteomes" id="UP000372533"/>
    </source>
</evidence>
<gene>
    <name evidence="4" type="ORF">BN1095_1200014</name>
    <name evidence="3" type="ORF">BN1096_620014</name>
    <name evidence="2" type="ORF">BN1097_250013</name>
    <name evidence="5" type="ORF">KRM00_002477</name>
    <name evidence="6" type="ORF">KRQ00_001168</name>
    <name evidence="8" type="ORF">SAMEA1402366_00120</name>
    <name evidence="7" type="ORF">SAMEA3375112_01364</name>
</gene>
<dbReference type="Proteomes" id="UP000879542">
    <property type="component" value="Unassembled WGS sequence"/>
</dbReference>
<dbReference type="Pfam" id="PF06166">
    <property type="entry name" value="DUF979"/>
    <property type="match status" value="1"/>
</dbReference>
<dbReference type="GeneID" id="66354089"/>
<feature type="transmembrane region" description="Helical" evidence="1">
    <location>
        <begin position="7"/>
        <end position="28"/>
    </location>
</feature>
<feature type="transmembrane region" description="Helical" evidence="1">
    <location>
        <begin position="101"/>
        <end position="122"/>
    </location>
</feature>
<dbReference type="Proteomes" id="UP000189137">
    <property type="component" value="Unassembled WGS sequence"/>
</dbReference>
<evidence type="ECO:0000313" key="2">
    <source>
        <dbReference type="EMBL" id="CDS84038.1"/>
    </source>
</evidence>
<reference evidence="5" key="3">
    <citation type="journal article" date="2018" name="Genome Biol.">
        <title>SKESA: strategic k-mer extension for scrupulous assemblies.</title>
        <authorList>
            <person name="Souvorov A."/>
            <person name="Agarwala R."/>
            <person name="Lipman D.J."/>
        </authorList>
    </citation>
    <scope>NUCLEOTIDE SEQUENCE</scope>
    <source>
        <strain evidence="6">Clostridioides</strain>
        <strain evidence="5">HN1000</strain>
    </source>
</reference>
<protein>
    <submittedName>
        <fullName evidence="5">DUF979 domain-containing protein</fullName>
    </submittedName>
    <submittedName>
        <fullName evidence="3 8">Membrane protein</fullName>
    </submittedName>
    <submittedName>
        <fullName evidence="7">Protein of uncharacterized function (DUF979)</fullName>
    </submittedName>
</protein>
<proteinExistence type="predicted"/>
<dbReference type="AlphaFoldDB" id="A0A031WIG9"/>
<dbReference type="KEGG" id="pdf:CD630DERM_16770"/>
<dbReference type="EMBL" id="LK932762">
    <property type="protein sequence ID" value="CDS92809.1"/>
    <property type="molecule type" value="Genomic_DNA"/>
</dbReference>
<dbReference type="InterPro" id="IPR009323">
    <property type="entry name" value="DUF979"/>
</dbReference>
<dbReference type="EMBL" id="CAAJVP010000001">
    <property type="protein sequence ID" value="VHX92426.1"/>
    <property type="molecule type" value="Genomic_DNA"/>
</dbReference>
<reference evidence="7 9" key="2">
    <citation type="submission" date="2017-02" db="EMBL/GenBank/DDBJ databases">
        <authorList>
            <consortium name="Pathogen Informatics"/>
        </authorList>
    </citation>
    <scope>NUCLEOTIDE SEQUENCE [LARGE SCALE GENOMIC DNA]</scope>
    <source>
        <strain evidence="8">Tl291</strain>
        <strain evidence="10">tl291</strain>
        <strain evidence="7 9">VRECD0157</strain>
    </source>
</reference>
<keyword evidence="1" id="KW-0472">Membrane</keyword>
<dbReference type="EMBL" id="DAEPXK010000027">
    <property type="protein sequence ID" value="HBH1542973.1"/>
    <property type="molecule type" value="Genomic_DNA"/>
</dbReference>
<dbReference type="EMBL" id="DAEQIJ010000004">
    <property type="protein sequence ID" value="HBH2619430.1"/>
    <property type="molecule type" value="Genomic_DNA"/>
</dbReference>
<feature type="transmembrane region" description="Helical" evidence="1">
    <location>
        <begin position="206"/>
        <end position="236"/>
    </location>
</feature>
<dbReference type="EMBL" id="LK932360">
    <property type="protein sequence ID" value="CDS84038.1"/>
    <property type="molecule type" value="Genomic_DNA"/>
</dbReference>
<dbReference type="OMA" id="CWLTRDT"/>
<reference evidence="2" key="1">
    <citation type="submission" date="2014-07" db="EMBL/GenBank/DDBJ databases">
        <authorList>
            <person name="Monot Marc"/>
        </authorList>
    </citation>
    <scope>NUCLEOTIDE SEQUENCE</scope>
    <source>
        <strain evidence="4">7032989</strain>
        <strain evidence="2">7032994</strain>
    </source>
</reference>
<keyword evidence="1" id="KW-1133">Transmembrane helix</keyword>
<dbReference type="Proteomes" id="UP000878956">
    <property type="component" value="Unassembled WGS sequence"/>
</dbReference>
<evidence type="ECO:0000313" key="3">
    <source>
        <dbReference type="EMBL" id="CDS87393.1"/>
    </source>
</evidence>
<dbReference type="PATRIC" id="fig|1496.1371.peg.3519"/>
<feature type="transmembrane region" description="Helical" evidence="1">
    <location>
        <begin position="248"/>
        <end position="269"/>
    </location>
</feature>
<dbReference type="Proteomes" id="UP000372533">
    <property type="component" value="Unassembled WGS sequence"/>
</dbReference>
<evidence type="ECO:0000313" key="7">
    <source>
        <dbReference type="EMBL" id="SJS15677.1"/>
    </source>
</evidence>
<feature type="transmembrane region" description="Helical" evidence="1">
    <location>
        <begin position="40"/>
        <end position="67"/>
    </location>
</feature>